<keyword evidence="2" id="KW-0004">4Fe-4S</keyword>
<dbReference type="GO" id="GO:0046872">
    <property type="term" value="F:metal ion binding"/>
    <property type="evidence" value="ECO:0007669"/>
    <property type="project" value="UniProtKB-KW"/>
</dbReference>
<feature type="region of interest" description="Disordered" evidence="7">
    <location>
        <begin position="28"/>
        <end position="71"/>
    </location>
</feature>
<sequence>MDDQQFTRRRFVAGVTTATAIALAGCSGGGDDGGVPEAYRTATSIGGDQRDPDSLSGKDAASYRDSPSEDRQCSNCRFYVEDRNDDGVGACTRVAGEIEPDAYCALYVRYDGT</sequence>
<keyword evidence="6" id="KW-0411">Iron-sulfur</keyword>
<evidence type="ECO:0000256" key="6">
    <source>
        <dbReference type="ARBA" id="ARBA00023014"/>
    </source>
</evidence>
<evidence type="ECO:0000256" key="5">
    <source>
        <dbReference type="ARBA" id="ARBA00023004"/>
    </source>
</evidence>
<protein>
    <submittedName>
        <fullName evidence="9">High potential iron-sulfur protein, Hipip family</fullName>
    </submittedName>
</protein>
<dbReference type="RefSeq" id="WP_229113132.1">
    <property type="nucleotide sequence ID" value="NZ_CP064787.1"/>
</dbReference>
<dbReference type="InterPro" id="IPR006311">
    <property type="entry name" value="TAT_signal"/>
</dbReference>
<dbReference type="Proteomes" id="UP000663525">
    <property type="component" value="Chromosome"/>
</dbReference>
<evidence type="ECO:0000313" key="10">
    <source>
        <dbReference type="Proteomes" id="UP000663525"/>
    </source>
</evidence>
<evidence type="ECO:0000256" key="3">
    <source>
        <dbReference type="ARBA" id="ARBA00022723"/>
    </source>
</evidence>
<dbReference type="GO" id="GO:0009055">
    <property type="term" value="F:electron transfer activity"/>
    <property type="evidence" value="ECO:0007669"/>
    <property type="project" value="InterPro"/>
</dbReference>
<evidence type="ECO:0000313" key="9">
    <source>
        <dbReference type="EMBL" id="QSG06614.1"/>
    </source>
</evidence>
<evidence type="ECO:0000256" key="1">
    <source>
        <dbReference type="ARBA" id="ARBA00022448"/>
    </source>
</evidence>
<gene>
    <name evidence="9" type="ORF">HSR121_2286</name>
</gene>
<dbReference type="InterPro" id="IPR036369">
    <property type="entry name" value="HIPIP_sf"/>
</dbReference>
<keyword evidence="3" id="KW-0479">Metal-binding</keyword>
<dbReference type="PROSITE" id="PS51373">
    <property type="entry name" value="HIPIP"/>
    <property type="match status" value="1"/>
</dbReference>
<dbReference type="PROSITE" id="PS51318">
    <property type="entry name" value="TAT"/>
    <property type="match status" value="1"/>
</dbReference>
<dbReference type="GeneID" id="68855848"/>
<evidence type="ECO:0000256" key="2">
    <source>
        <dbReference type="ARBA" id="ARBA00022485"/>
    </source>
</evidence>
<keyword evidence="1" id="KW-0813">Transport</keyword>
<feature type="domain" description="High potential iron-sulfur proteins family profile" evidence="8">
    <location>
        <begin position="29"/>
        <end position="112"/>
    </location>
</feature>
<accession>A0A897N1R8</accession>
<dbReference type="GO" id="GO:0051539">
    <property type="term" value="F:4 iron, 4 sulfur cluster binding"/>
    <property type="evidence" value="ECO:0007669"/>
    <property type="project" value="UniProtKB-KW"/>
</dbReference>
<evidence type="ECO:0000259" key="8">
    <source>
        <dbReference type="PROSITE" id="PS51373"/>
    </source>
</evidence>
<dbReference type="Gene3D" id="4.10.490.10">
    <property type="entry name" value="High potential iron-sulphur protein"/>
    <property type="match status" value="1"/>
</dbReference>
<organism evidence="9 10">
    <name type="scientific">Halapricum desulfuricans</name>
    <dbReference type="NCBI Taxonomy" id="2841257"/>
    <lineage>
        <taxon>Archaea</taxon>
        <taxon>Methanobacteriati</taxon>
        <taxon>Methanobacteriota</taxon>
        <taxon>Stenosarchaea group</taxon>
        <taxon>Halobacteria</taxon>
        <taxon>Halobacteriales</taxon>
        <taxon>Haloarculaceae</taxon>
        <taxon>Halapricum</taxon>
    </lineage>
</organism>
<name>A0A897N1R8_9EURY</name>
<dbReference type="SUPFAM" id="SSF57652">
    <property type="entry name" value="HIPIP (high potential iron protein)"/>
    <property type="match status" value="1"/>
</dbReference>
<dbReference type="Pfam" id="PF01355">
    <property type="entry name" value="HIPIP"/>
    <property type="match status" value="1"/>
</dbReference>
<keyword evidence="5" id="KW-0408">Iron</keyword>
<evidence type="ECO:0000256" key="7">
    <source>
        <dbReference type="SAM" id="MobiDB-lite"/>
    </source>
</evidence>
<dbReference type="EMBL" id="CP064787">
    <property type="protein sequence ID" value="QSG06614.1"/>
    <property type="molecule type" value="Genomic_DNA"/>
</dbReference>
<dbReference type="InterPro" id="IPR000170">
    <property type="entry name" value="High_potential_FeS_prot"/>
</dbReference>
<keyword evidence="4" id="KW-0249">Electron transport</keyword>
<proteinExistence type="predicted"/>
<reference evidence="9" key="1">
    <citation type="submission" date="2020-11" db="EMBL/GenBank/DDBJ databases">
        <title>Carbohydrate-dependent, anaerobic sulfur respiration: A novel catabolism in halophilic archaea.</title>
        <authorList>
            <person name="Sorokin D.Y."/>
            <person name="Messina E."/>
            <person name="Smedile F."/>
            <person name="La Cono V."/>
            <person name="Hallsworth J.E."/>
            <person name="Yakimov M.M."/>
        </authorList>
    </citation>
    <scope>NUCLEOTIDE SEQUENCE</scope>
    <source>
        <strain evidence="9">HSR12-1</strain>
    </source>
</reference>
<dbReference type="AlphaFoldDB" id="A0A897N1R8"/>
<evidence type="ECO:0000256" key="4">
    <source>
        <dbReference type="ARBA" id="ARBA00022982"/>
    </source>
</evidence>
<dbReference type="GO" id="GO:0019646">
    <property type="term" value="P:aerobic electron transport chain"/>
    <property type="evidence" value="ECO:0007669"/>
    <property type="project" value="InterPro"/>
</dbReference>